<protein>
    <submittedName>
        <fullName evidence="1">Uncharacterized protein</fullName>
    </submittedName>
</protein>
<dbReference type="InterPro" id="IPR038479">
    <property type="entry name" value="Transthyretin-like_sf"/>
</dbReference>
<comment type="caution">
    <text evidence="1">The sequence shown here is derived from an EMBL/GenBank/DDBJ whole genome shotgun (WGS) entry which is preliminary data.</text>
</comment>
<gene>
    <name evidence="1" type="ORF">DdX_17264</name>
</gene>
<dbReference type="Proteomes" id="UP001201812">
    <property type="component" value="Unassembled WGS sequence"/>
</dbReference>
<name>A0AAD4MN26_9BILA</name>
<proteinExistence type="predicted"/>
<dbReference type="Gene3D" id="2.60.40.3330">
    <property type="match status" value="1"/>
</dbReference>
<keyword evidence="2" id="KW-1185">Reference proteome</keyword>
<dbReference type="EMBL" id="JAKKPZ010000176">
    <property type="protein sequence ID" value="KAI1699512.1"/>
    <property type="molecule type" value="Genomic_DNA"/>
</dbReference>
<organism evidence="1 2">
    <name type="scientific">Ditylenchus destructor</name>
    <dbReference type="NCBI Taxonomy" id="166010"/>
    <lineage>
        <taxon>Eukaryota</taxon>
        <taxon>Metazoa</taxon>
        <taxon>Ecdysozoa</taxon>
        <taxon>Nematoda</taxon>
        <taxon>Chromadorea</taxon>
        <taxon>Rhabditida</taxon>
        <taxon>Tylenchina</taxon>
        <taxon>Tylenchomorpha</taxon>
        <taxon>Sphaerularioidea</taxon>
        <taxon>Anguinidae</taxon>
        <taxon>Anguininae</taxon>
        <taxon>Ditylenchus</taxon>
    </lineage>
</organism>
<evidence type="ECO:0000313" key="1">
    <source>
        <dbReference type="EMBL" id="KAI1699512.1"/>
    </source>
</evidence>
<evidence type="ECO:0000313" key="2">
    <source>
        <dbReference type="Proteomes" id="UP001201812"/>
    </source>
</evidence>
<accession>A0AAD4MN26</accession>
<sequence>MVVEGGQEWWTVRATGHITCGGSPKPDVVVEAWYEEPGKVEKFGQARTNGTGYFFLFDGHGVDPTRGHADHVELRIENNCGL</sequence>
<reference evidence="1" key="1">
    <citation type="submission" date="2022-01" db="EMBL/GenBank/DDBJ databases">
        <title>Genome Sequence Resource for Two Populations of Ditylenchus destructor, the Migratory Endoparasitic Phytonematode.</title>
        <authorList>
            <person name="Zhang H."/>
            <person name="Lin R."/>
            <person name="Xie B."/>
        </authorList>
    </citation>
    <scope>NUCLEOTIDE SEQUENCE</scope>
    <source>
        <strain evidence="1">BazhouSP</strain>
    </source>
</reference>
<dbReference type="AlphaFoldDB" id="A0AAD4MN26"/>